<evidence type="ECO:0000256" key="3">
    <source>
        <dbReference type="ARBA" id="ARBA00022475"/>
    </source>
</evidence>
<evidence type="ECO:0000259" key="9">
    <source>
        <dbReference type="PROSITE" id="PS50928"/>
    </source>
</evidence>
<evidence type="ECO:0000256" key="5">
    <source>
        <dbReference type="ARBA" id="ARBA00022989"/>
    </source>
</evidence>
<dbReference type="PROSITE" id="PS50928">
    <property type="entry name" value="ABC_TM1"/>
    <property type="match status" value="1"/>
</dbReference>
<feature type="region of interest" description="Disordered" evidence="8">
    <location>
        <begin position="1"/>
        <end position="28"/>
    </location>
</feature>
<comment type="similarity">
    <text evidence="7">Belongs to the binding-protein-dependent transport system permease family.</text>
</comment>
<keyword evidence="11" id="KW-1185">Reference proteome</keyword>
<accession>A0ABW0X6C2</accession>
<dbReference type="InterPro" id="IPR050809">
    <property type="entry name" value="UgpAE/MalFG_permease"/>
</dbReference>
<evidence type="ECO:0000313" key="11">
    <source>
        <dbReference type="Proteomes" id="UP001595975"/>
    </source>
</evidence>
<keyword evidence="6 7" id="KW-0472">Membrane</keyword>
<name>A0ABW0X6C2_9ACTN</name>
<feature type="transmembrane region" description="Helical" evidence="7">
    <location>
        <begin position="181"/>
        <end position="203"/>
    </location>
</feature>
<proteinExistence type="inferred from homology"/>
<comment type="subcellular location">
    <subcellularLocation>
        <location evidence="1 7">Cell membrane</location>
        <topology evidence="1 7">Multi-pass membrane protein</topology>
    </subcellularLocation>
</comment>
<sequence length="318" mass="34462">MHPQHSGAARQPSRNPSSARTAAKSPQRARARTTALAFIAPFGLLFIAFYLVPIGYAIDRSFYQIHREGAFGQASEVFAGLANYTAALSDADFLHSVGRVLLFGIVQVPLMLALALLIALLLDSGVLRLKRFFRIAVFLPYAVPAVIGAIVWGYLYSPGLSPVLGALSRLGLSPDLLGPDWILWSIANIVTWTYTGYNVIILYSALRAIDPALYEAARMDGATGWQVAWHIKVPILRPALALTTLFSIIGTLQLFTEPEVLHGISSSVSSSFTPTIMAFNQASGNNYSYAATLSVILALTTAILSYVLMKTTQRRTNA</sequence>
<dbReference type="Proteomes" id="UP001595975">
    <property type="component" value="Unassembled WGS sequence"/>
</dbReference>
<keyword evidence="2 7" id="KW-0813">Transport</keyword>
<gene>
    <name evidence="10" type="ORF">ACFP3U_23810</name>
</gene>
<feature type="transmembrane region" description="Helical" evidence="7">
    <location>
        <begin position="287"/>
        <end position="309"/>
    </location>
</feature>
<evidence type="ECO:0000256" key="8">
    <source>
        <dbReference type="SAM" id="MobiDB-lite"/>
    </source>
</evidence>
<reference evidence="11" key="1">
    <citation type="journal article" date="2019" name="Int. J. Syst. Evol. Microbiol.">
        <title>The Global Catalogue of Microorganisms (GCM) 10K type strain sequencing project: providing services to taxonomists for standard genome sequencing and annotation.</title>
        <authorList>
            <consortium name="The Broad Institute Genomics Platform"/>
            <consortium name="The Broad Institute Genome Sequencing Center for Infectious Disease"/>
            <person name="Wu L."/>
            <person name="Ma J."/>
        </authorList>
    </citation>
    <scope>NUCLEOTIDE SEQUENCE [LARGE SCALE GENOMIC DNA]</scope>
    <source>
        <strain evidence="11">CGMCC 4.1437</strain>
    </source>
</reference>
<keyword evidence="3" id="KW-1003">Cell membrane</keyword>
<feature type="transmembrane region" description="Helical" evidence="7">
    <location>
        <begin position="35"/>
        <end position="58"/>
    </location>
</feature>
<feature type="transmembrane region" description="Helical" evidence="7">
    <location>
        <begin position="132"/>
        <end position="155"/>
    </location>
</feature>
<feature type="transmembrane region" description="Helical" evidence="7">
    <location>
        <begin position="235"/>
        <end position="255"/>
    </location>
</feature>
<protein>
    <submittedName>
        <fullName evidence="10">Carbohydrate ABC transporter permease</fullName>
    </submittedName>
</protein>
<evidence type="ECO:0000256" key="6">
    <source>
        <dbReference type="ARBA" id="ARBA00023136"/>
    </source>
</evidence>
<evidence type="ECO:0000256" key="7">
    <source>
        <dbReference type="RuleBase" id="RU363032"/>
    </source>
</evidence>
<evidence type="ECO:0000256" key="2">
    <source>
        <dbReference type="ARBA" id="ARBA00022448"/>
    </source>
</evidence>
<dbReference type="SUPFAM" id="SSF161098">
    <property type="entry name" value="MetI-like"/>
    <property type="match status" value="1"/>
</dbReference>
<dbReference type="Pfam" id="PF00528">
    <property type="entry name" value="BPD_transp_1"/>
    <property type="match status" value="1"/>
</dbReference>
<keyword evidence="4 7" id="KW-0812">Transmembrane</keyword>
<feature type="domain" description="ABC transmembrane type-1" evidence="9">
    <location>
        <begin position="97"/>
        <end position="308"/>
    </location>
</feature>
<keyword evidence="5 7" id="KW-1133">Transmembrane helix</keyword>
<evidence type="ECO:0000256" key="1">
    <source>
        <dbReference type="ARBA" id="ARBA00004651"/>
    </source>
</evidence>
<feature type="transmembrane region" description="Helical" evidence="7">
    <location>
        <begin position="100"/>
        <end position="120"/>
    </location>
</feature>
<evidence type="ECO:0000313" key="10">
    <source>
        <dbReference type="EMBL" id="MFC5665991.1"/>
    </source>
</evidence>
<organism evidence="10 11">
    <name type="scientific">Kitasatospora misakiensis</name>
    <dbReference type="NCBI Taxonomy" id="67330"/>
    <lineage>
        <taxon>Bacteria</taxon>
        <taxon>Bacillati</taxon>
        <taxon>Actinomycetota</taxon>
        <taxon>Actinomycetes</taxon>
        <taxon>Kitasatosporales</taxon>
        <taxon>Streptomycetaceae</taxon>
        <taxon>Kitasatospora</taxon>
    </lineage>
</organism>
<comment type="caution">
    <text evidence="10">The sequence shown here is derived from an EMBL/GenBank/DDBJ whole genome shotgun (WGS) entry which is preliminary data.</text>
</comment>
<dbReference type="EMBL" id="JBHSOF010000034">
    <property type="protein sequence ID" value="MFC5665991.1"/>
    <property type="molecule type" value="Genomic_DNA"/>
</dbReference>
<dbReference type="Gene3D" id="1.10.3720.10">
    <property type="entry name" value="MetI-like"/>
    <property type="match status" value="1"/>
</dbReference>
<evidence type="ECO:0000256" key="4">
    <source>
        <dbReference type="ARBA" id="ARBA00022692"/>
    </source>
</evidence>
<dbReference type="PANTHER" id="PTHR43227">
    <property type="entry name" value="BLL4140 PROTEIN"/>
    <property type="match status" value="1"/>
</dbReference>
<dbReference type="PANTHER" id="PTHR43227:SF8">
    <property type="entry name" value="DIACETYLCHITOBIOSE UPTAKE SYSTEM PERMEASE PROTEIN DASB"/>
    <property type="match status" value="1"/>
</dbReference>
<dbReference type="InterPro" id="IPR000515">
    <property type="entry name" value="MetI-like"/>
</dbReference>
<dbReference type="CDD" id="cd06261">
    <property type="entry name" value="TM_PBP2"/>
    <property type="match status" value="1"/>
</dbReference>
<dbReference type="InterPro" id="IPR035906">
    <property type="entry name" value="MetI-like_sf"/>
</dbReference>
<dbReference type="RefSeq" id="WP_380227664.1">
    <property type="nucleotide sequence ID" value="NZ_JBHSOF010000034.1"/>
</dbReference>